<dbReference type="RefSeq" id="WP_379537598.1">
    <property type="nucleotide sequence ID" value="NZ_JBHSDR010000003.1"/>
</dbReference>
<keyword evidence="5" id="KW-1185">Reference proteome</keyword>
<proteinExistence type="inferred from homology"/>
<dbReference type="InterPro" id="IPR000863">
    <property type="entry name" value="Sulfotransferase_dom"/>
</dbReference>
<evidence type="ECO:0000313" key="5">
    <source>
        <dbReference type="Proteomes" id="UP001595828"/>
    </source>
</evidence>
<gene>
    <name evidence="4" type="ORF">ACFO0A_03565</name>
</gene>
<dbReference type="EMBL" id="JBHSDR010000003">
    <property type="protein sequence ID" value="MFC4294133.1"/>
    <property type="molecule type" value="Genomic_DNA"/>
</dbReference>
<dbReference type="SUPFAM" id="SSF52540">
    <property type="entry name" value="P-loop containing nucleoside triphosphate hydrolases"/>
    <property type="match status" value="1"/>
</dbReference>
<sequence length="310" mass="34087">MPEFTPRARNAAEFGALMGRMATARADAPPAPAYEPRPDDVIITPYGKCGTTMLQQMFHQLRTGGDMDFDDISRVVPWIETAPALGIDINAPQRANPRGFKSHLDYESLPRGARYVVALRDPGDAFVSMLRFMEGWFIEPGALTMEEFFEGWVTGGGPGGKGYWPHLLSWWAQRDNPDVLILTYRGLTADRAGHIRRLAEFAGIPADDALVDLVLERTSLAYMLEHKDRFDDAMMRARSESSLGLPPGADSAKVRVGGRHSGELPPALAERLDAIWAEQVAPVTGHASFAALEEELSRTRPPVQLPPIPA</sequence>
<keyword evidence="2 4" id="KW-0808">Transferase</keyword>
<comment type="caution">
    <text evidence="4">The sequence shown here is derived from an EMBL/GenBank/DDBJ whole genome shotgun (WGS) entry which is preliminary data.</text>
</comment>
<dbReference type="PANTHER" id="PTHR11783">
    <property type="entry name" value="SULFOTRANSFERASE SULT"/>
    <property type="match status" value="1"/>
</dbReference>
<dbReference type="EC" id="2.8.2.-" evidence="4"/>
<reference evidence="5" key="1">
    <citation type="journal article" date="2019" name="Int. J. Syst. Evol. Microbiol.">
        <title>The Global Catalogue of Microorganisms (GCM) 10K type strain sequencing project: providing services to taxonomists for standard genome sequencing and annotation.</title>
        <authorList>
            <consortium name="The Broad Institute Genomics Platform"/>
            <consortium name="The Broad Institute Genome Sequencing Center for Infectious Disease"/>
            <person name="Wu L."/>
            <person name="Ma J."/>
        </authorList>
    </citation>
    <scope>NUCLEOTIDE SEQUENCE [LARGE SCALE GENOMIC DNA]</scope>
    <source>
        <strain evidence="5">CGMCC 1.12989</strain>
    </source>
</reference>
<evidence type="ECO:0000313" key="4">
    <source>
        <dbReference type="EMBL" id="MFC4294133.1"/>
    </source>
</evidence>
<dbReference type="GO" id="GO:0016740">
    <property type="term" value="F:transferase activity"/>
    <property type="evidence" value="ECO:0007669"/>
    <property type="project" value="UniProtKB-KW"/>
</dbReference>
<dbReference type="Pfam" id="PF00685">
    <property type="entry name" value="Sulfotransfer_1"/>
    <property type="match status" value="1"/>
</dbReference>
<evidence type="ECO:0000256" key="2">
    <source>
        <dbReference type="ARBA" id="ARBA00022679"/>
    </source>
</evidence>
<protein>
    <submittedName>
        <fullName evidence="4">Sulfotransferase domain-containing protein</fullName>
        <ecNumber evidence="4">2.8.2.-</ecNumber>
    </submittedName>
</protein>
<dbReference type="InterPro" id="IPR027417">
    <property type="entry name" value="P-loop_NTPase"/>
</dbReference>
<name>A0ABV8RL41_9SPHN</name>
<organism evidence="4 5">
    <name type="scientific">Novosphingobium tardum</name>
    <dbReference type="NCBI Taxonomy" id="1538021"/>
    <lineage>
        <taxon>Bacteria</taxon>
        <taxon>Pseudomonadati</taxon>
        <taxon>Pseudomonadota</taxon>
        <taxon>Alphaproteobacteria</taxon>
        <taxon>Sphingomonadales</taxon>
        <taxon>Sphingomonadaceae</taxon>
        <taxon>Novosphingobium</taxon>
    </lineage>
</organism>
<feature type="domain" description="Sulfotransferase" evidence="3">
    <location>
        <begin position="38"/>
        <end position="279"/>
    </location>
</feature>
<evidence type="ECO:0000256" key="1">
    <source>
        <dbReference type="ARBA" id="ARBA00005771"/>
    </source>
</evidence>
<comment type="similarity">
    <text evidence="1">Belongs to the sulfotransferase 1 family.</text>
</comment>
<dbReference type="Proteomes" id="UP001595828">
    <property type="component" value="Unassembled WGS sequence"/>
</dbReference>
<dbReference type="Gene3D" id="3.40.50.300">
    <property type="entry name" value="P-loop containing nucleotide triphosphate hydrolases"/>
    <property type="match status" value="1"/>
</dbReference>
<accession>A0ABV8RL41</accession>
<evidence type="ECO:0000259" key="3">
    <source>
        <dbReference type="Pfam" id="PF00685"/>
    </source>
</evidence>